<dbReference type="InterPro" id="IPR037232">
    <property type="entry name" value="NADH_quin_OxRdtase_su_C/D-like"/>
</dbReference>
<gene>
    <name evidence="1" type="ORF">CTI12_AA136000</name>
</gene>
<dbReference type="OrthoDB" id="528621at2759"/>
<proteinExistence type="predicted"/>
<dbReference type="PANTHER" id="PTHR10884:SF14">
    <property type="entry name" value="NADH DEHYDROGENASE [UBIQUINONE] IRON-SULFUR PROTEIN 3, MITOCHONDRIAL"/>
    <property type="match status" value="1"/>
</dbReference>
<dbReference type="PANTHER" id="PTHR10884">
    <property type="entry name" value="NADH DEHYDROGENASE UBIQUINONE IRON-SULFUR PROTEIN 3"/>
    <property type="match status" value="1"/>
</dbReference>
<comment type="caution">
    <text evidence="1">The sequence shown here is derived from an EMBL/GenBank/DDBJ whole genome shotgun (WGS) entry which is preliminary data.</text>
</comment>
<sequence>MSSYRMAIFTSYINILSFEGHPLRKDLPLSGYVDVHNDDPEKRLVSEPVEMTKEFRYFDSVSSWDQSSDGACLTSYDLGSCKSFSRESLAYSIQMADYLEPLLLIG</sequence>
<dbReference type="STRING" id="35608.A0A2U1PM20"/>
<keyword evidence="2" id="KW-1185">Reference proteome</keyword>
<name>A0A2U1PM20_ARTAN</name>
<dbReference type="EMBL" id="PKPP01000980">
    <property type="protein sequence ID" value="PWA86805.1"/>
    <property type="molecule type" value="Genomic_DNA"/>
</dbReference>
<organism evidence="1 2">
    <name type="scientific">Artemisia annua</name>
    <name type="common">Sweet wormwood</name>
    <dbReference type="NCBI Taxonomy" id="35608"/>
    <lineage>
        <taxon>Eukaryota</taxon>
        <taxon>Viridiplantae</taxon>
        <taxon>Streptophyta</taxon>
        <taxon>Embryophyta</taxon>
        <taxon>Tracheophyta</taxon>
        <taxon>Spermatophyta</taxon>
        <taxon>Magnoliopsida</taxon>
        <taxon>eudicotyledons</taxon>
        <taxon>Gunneridae</taxon>
        <taxon>Pentapetalae</taxon>
        <taxon>asterids</taxon>
        <taxon>campanulids</taxon>
        <taxon>Asterales</taxon>
        <taxon>Asteraceae</taxon>
        <taxon>Asteroideae</taxon>
        <taxon>Anthemideae</taxon>
        <taxon>Artemisiinae</taxon>
        <taxon>Artemisia</taxon>
    </lineage>
</organism>
<dbReference type="AlphaFoldDB" id="A0A2U1PM20"/>
<dbReference type="SUPFAM" id="SSF143243">
    <property type="entry name" value="Nqo5-like"/>
    <property type="match status" value="1"/>
</dbReference>
<evidence type="ECO:0000313" key="1">
    <source>
        <dbReference type="EMBL" id="PWA86805.1"/>
    </source>
</evidence>
<accession>A0A2U1PM20</accession>
<dbReference type="Proteomes" id="UP000245207">
    <property type="component" value="Unassembled WGS sequence"/>
</dbReference>
<reference evidence="1 2" key="1">
    <citation type="journal article" date="2018" name="Mol. Plant">
        <title>The genome of Artemisia annua provides insight into the evolution of Asteraceae family and artemisinin biosynthesis.</title>
        <authorList>
            <person name="Shen Q."/>
            <person name="Zhang L."/>
            <person name="Liao Z."/>
            <person name="Wang S."/>
            <person name="Yan T."/>
            <person name="Shi P."/>
            <person name="Liu M."/>
            <person name="Fu X."/>
            <person name="Pan Q."/>
            <person name="Wang Y."/>
            <person name="Lv Z."/>
            <person name="Lu X."/>
            <person name="Zhang F."/>
            <person name="Jiang W."/>
            <person name="Ma Y."/>
            <person name="Chen M."/>
            <person name="Hao X."/>
            <person name="Li L."/>
            <person name="Tang Y."/>
            <person name="Lv G."/>
            <person name="Zhou Y."/>
            <person name="Sun X."/>
            <person name="Brodelius P.E."/>
            <person name="Rose J.K.C."/>
            <person name="Tang K."/>
        </authorList>
    </citation>
    <scope>NUCLEOTIDE SEQUENCE [LARGE SCALE GENOMIC DNA]</scope>
    <source>
        <strain evidence="2">cv. Huhao1</strain>
        <tissue evidence="1">Leaf</tissue>
    </source>
</reference>
<protein>
    <submittedName>
        <fullName evidence="1">NADH dehydrogenase</fullName>
    </submittedName>
</protein>
<evidence type="ECO:0000313" key="2">
    <source>
        <dbReference type="Proteomes" id="UP000245207"/>
    </source>
</evidence>